<protein>
    <submittedName>
        <fullName evidence="2">Uncharacterized protein</fullName>
    </submittedName>
</protein>
<dbReference type="EMBL" id="BJYJ01000004">
    <property type="protein sequence ID" value="GEN75648.1"/>
    <property type="molecule type" value="Genomic_DNA"/>
</dbReference>
<gene>
    <name evidence="2" type="ORF">CHA01nite_13880</name>
</gene>
<dbReference type="OrthoDB" id="1256992at2"/>
<name>A0A511YKC0_9FLAO</name>
<comment type="caution">
    <text evidence="2">The sequence shown here is derived from an EMBL/GenBank/DDBJ whole genome shotgun (WGS) entry which is preliminary data.</text>
</comment>
<organism evidence="2 3">
    <name type="scientific">Chryseobacterium hagamense</name>
    <dbReference type="NCBI Taxonomy" id="395935"/>
    <lineage>
        <taxon>Bacteria</taxon>
        <taxon>Pseudomonadati</taxon>
        <taxon>Bacteroidota</taxon>
        <taxon>Flavobacteriia</taxon>
        <taxon>Flavobacteriales</taxon>
        <taxon>Weeksellaceae</taxon>
        <taxon>Chryseobacterium group</taxon>
        <taxon>Chryseobacterium</taxon>
    </lineage>
</organism>
<reference evidence="2 3" key="1">
    <citation type="submission" date="2019-07" db="EMBL/GenBank/DDBJ databases">
        <title>Whole genome shotgun sequence of Chryseobacterium hagamense NBRC 105253.</title>
        <authorList>
            <person name="Hosoyama A."/>
            <person name="Uohara A."/>
            <person name="Ohji S."/>
            <person name="Ichikawa N."/>
        </authorList>
    </citation>
    <scope>NUCLEOTIDE SEQUENCE [LARGE SCALE GENOMIC DNA]</scope>
    <source>
        <strain evidence="2 3">NBRC 105253</strain>
    </source>
</reference>
<keyword evidence="1" id="KW-0732">Signal</keyword>
<evidence type="ECO:0000256" key="1">
    <source>
        <dbReference type="SAM" id="SignalP"/>
    </source>
</evidence>
<feature type="chain" id="PRO_5021883727" evidence="1">
    <location>
        <begin position="23"/>
        <end position="126"/>
    </location>
</feature>
<keyword evidence="3" id="KW-1185">Reference proteome</keyword>
<dbReference type="PROSITE" id="PS51257">
    <property type="entry name" value="PROKAR_LIPOPROTEIN"/>
    <property type="match status" value="1"/>
</dbReference>
<evidence type="ECO:0000313" key="3">
    <source>
        <dbReference type="Proteomes" id="UP000321863"/>
    </source>
</evidence>
<accession>A0A511YKC0</accession>
<dbReference type="AlphaFoldDB" id="A0A511YKC0"/>
<proteinExistence type="predicted"/>
<feature type="signal peptide" evidence="1">
    <location>
        <begin position="1"/>
        <end position="22"/>
    </location>
</feature>
<sequence length="126" mass="13953">MKINKMLLVMAVPLLTIFSCTNETTASTAATQISQSEAVGKFNAAIRKVAMMKEPDPSQPRTSAELSDEKKDLLIPAAKGLIVSSGISMAEIERQTANDREKILKWAVKVYGDYNRQMNQNYKSQN</sequence>
<dbReference type="Proteomes" id="UP000321863">
    <property type="component" value="Unassembled WGS sequence"/>
</dbReference>
<evidence type="ECO:0000313" key="2">
    <source>
        <dbReference type="EMBL" id="GEN75648.1"/>
    </source>
</evidence>
<dbReference type="RefSeq" id="WP_146940590.1">
    <property type="nucleotide sequence ID" value="NZ_BJYJ01000004.1"/>
</dbReference>